<dbReference type="EMBL" id="JNGI01000133">
    <property type="protein sequence ID" value="KNC91095.1"/>
    <property type="molecule type" value="Genomic_DNA"/>
</dbReference>
<proteinExistence type="predicted"/>
<name>A0A0L0GPZ2_9ENTR</name>
<accession>A0A0L0GPZ2</accession>
<gene>
    <name evidence="1" type="ORF">GM31_02685</name>
</gene>
<sequence length="188" mass="21170">MNMLALLLPPVSYNPNGRNMRAELMAEATLLSRADRVGSNMLTAINLTSCVDFLADWERVYALTPSPGDTLQQRRQRILAKMSETGGLSRAYFIQLAKALGYGITITEPEPFRCGRNRCGDRLWTPDIIWVWIVKIESGEKIPVYRFRCGASATGERLTSFGRNYLEGIFQELKPAHTQVVFDYSESA</sequence>
<evidence type="ECO:0000313" key="1">
    <source>
        <dbReference type="EMBL" id="KNC91095.1"/>
    </source>
</evidence>
<keyword evidence="2" id="KW-1185">Reference proteome</keyword>
<protein>
    <submittedName>
        <fullName evidence="1">Phage tail protein</fullName>
    </submittedName>
</protein>
<dbReference type="InterPro" id="IPR018755">
    <property type="entry name" value="Phage_Mu_Gp48"/>
</dbReference>
<comment type="caution">
    <text evidence="1">The sequence shown here is derived from an EMBL/GenBank/DDBJ whole genome shotgun (WGS) entry which is preliminary data.</text>
</comment>
<evidence type="ECO:0000313" key="2">
    <source>
        <dbReference type="Proteomes" id="UP000037393"/>
    </source>
</evidence>
<dbReference type="AlphaFoldDB" id="A0A0L0GPZ2"/>
<reference evidence="1 2" key="1">
    <citation type="journal article" date="2015" name="Appl. Environ. Microbiol.">
        <title>The Enterobacterium Trabulsiella odontotermitis Presents Novel Adaptations Related to Its Association with Fungus-Growing Termites.</title>
        <authorList>
            <person name="Sapountzis P."/>
            <person name="Gruntjes T."/>
            <person name="Otani S."/>
            <person name="Estevez J."/>
            <person name="da Costa R.R."/>
            <person name="Plunkett G.3rd."/>
            <person name="Perna N.T."/>
            <person name="Poulsen M."/>
        </authorList>
    </citation>
    <scope>NUCLEOTIDE SEQUENCE [LARGE SCALE GENOMIC DNA]</scope>
    <source>
        <strain evidence="1 2">12</strain>
    </source>
</reference>
<dbReference type="Pfam" id="PF10076">
    <property type="entry name" value="Phage_Mu_Gp48"/>
    <property type="match status" value="1"/>
</dbReference>
<organism evidence="1 2">
    <name type="scientific">Trabulsiella odontotermitis</name>
    <dbReference type="NCBI Taxonomy" id="379893"/>
    <lineage>
        <taxon>Bacteria</taxon>
        <taxon>Pseudomonadati</taxon>
        <taxon>Pseudomonadota</taxon>
        <taxon>Gammaproteobacteria</taxon>
        <taxon>Enterobacterales</taxon>
        <taxon>Enterobacteriaceae</taxon>
        <taxon>Trabulsiella</taxon>
    </lineage>
</organism>
<dbReference type="Proteomes" id="UP000037393">
    <property type="component" value="Unassembled WGS sequence"/>
</dbReference>
<dbReference type="PATRIC" id="fig|379893.4.peg.555"/>